<dbReference type="Pfam" id="PF13966">
    <property type="entry name" value="zf-RVT"/>
    <property type="match status" value="1"/>
</dbReference>
<gene>
    <name evidence="2" type="ORF">Din_035974</name>
</gene>
<evidence type="ECO:0000259" key="1">
    <source>
        <dbReference type="Pfam" id="PF13966"/>
    </source>
</evidence>
<dbReference type="PANTHER" id="PTHR33116:SF66">
    <property type="entry name" value="REVERSE TRANSCRIPTASE ZINC-BINDING DOMAIN-CONTAINING PROTEIN"/>
    <property type="match status" value="1"/>
</dbReference>
<organism evidence="2">
    <name type="scientific">Davidia involucrata</name>
    <name type="common">Dove tree</name>
    <dbReference type="NCBI Taxonomy" id="16924"/>
    <lineage>
        <taxon>Eukaryota</taxon>
        <taxon>Viridiplantae</taxon>
        <taxon>Streptophyta</taxon>
        <taxon>Embryophyta</taxon>
        <taxon>Tracheophyta</taxon>
        <taxon>Spermatophyta</taxon>
        <taxon>Magnoliopsida</taxon>
        <taxon>eudicotyledons</taxon>
        <taxon>Gunneridae</taxon>
        <taxon>Pentapetalae</taxon>
        <taxon>asterids</taxon>
        <taxon>Cornales</taxon>
        <taxon>Nyssaceae</taxon>
        <taxon>Davidia</taxon>
    </lineage>
</organism>
<feature type="domain" description="Reverse transcriptase zinc-binding" evidence="1">
    <location>
        <begin position="2"/>
        <end position="48"/>
    </location>
</feature>
<accession>A0A5B7BH22</accession>
<dbReference type="AlphaFoldDB" id="A0A5B7BH22"/>
<protein>
    <recommendedName>
        <fullName evidence="1">Reverse transcriptase zinc-binding domain-containing protein</fullName>
    </recommendedName>
</protein>
<dbReference type="InterPro" id="IPR026960">
    <property type="entry name" value="RVT-Znf"/>
</dbReference>
<name>A0A5B7BH22_DAVIN</name>
<dbReference type="EMBL" id="GHES01035974">
    <property type="protein sequence ID" value="MPA66533.1"/>
    <property type="molecule type" value="Transcribed_RNA"/>
</dbReference>
<dbReference type="PANTHER" id="PTHR33116">
    <property type="entry name" value="REVERSE TRANSCRIPTASE ZINC-BINDING DOMAIN-CONTAINING PROTEIN-RELATED-RELATED"/>
    <property type="match status" value="1"/>
</dbReference>
<reference evidence="2" key="1">
    <citation type="submission" date="2019-08" db="EMBL/GenBank/DDBJ databases">
        <title>Reference gene set and small RNA set construction with multiple tissues from Davidia involucrata Baill.</title>
        <authorList>
            <person name="Yang H."/>
            <person name="Zhou C."/>
            <person name="Li G."/>
            <person name="Wang J."/>
            <person name="Gao P."/>
            <person name="Wang M."/>
            <person name="Wang R."/>
            <person name="Zhao Y."/>
        </authorList>
    </citation>
    <scope>NUCLEOTIDE SEQUENCE</scope>
    <source>
        <tissue evidence="2">Mixed with DoveR01_LX</tissue>
    </source>
</reference>
<sequence length="164" mass="18642">MICKNALYTKSKLREWGMISDDSCVLCGLQTETIDHLFFLCGFSNSLWGKILQMVSIYKTVGSYDQEIFWFLNHLSAKNFKTSIVKMLFSATGYHIWIERNNRVFIGKRQSQGQILNSALTEVSLASMVWRNVNRSYENWDLCLSLGLSEAVFHPSLPAGARGG</sequence>
<evidence type="ECO:0000313" key="2">
    <source>
        <dbReference type="EMBL" id="MPA66533.1"/>
    </source>
</evidence>
<proteinExistence type="predicted"/>